<name>A0A843TXH5_COLES</name>
<dbReference type="EMBL" id="NMUH01000284">
    <property type="protein sequence ID" value="MQL76158.1"/>
    <property type="molecule type" value="Genomic_DNA"/>
</dbReference>
<evidence type="ECO:0000313" key="3">
    <source>
        <dbReference type="Proteomes" id="UP000652761"/>
    </source>
</evidence>
<evidence type="ECO:0000256" key="1">
    <source>
        <dbReference type="SAM" id="MobiDB-lite"/>
    </source>
</evidence>
<gene>
    <name evidence="2" type="ORF">Taro_008550</name>
</gene>
<dbReference type="Proteomes" id="UP000652761">
    <property type="component" value="Unassembled WGS sequence"/>
</dbReference>
<feature type="region of interest" description="Disordered" evidence="1">
    <location>
        <begin position="1"/>
        <end position="68"/>
    </location>
</feature>
<reference evidence="2" key="1">
    <citation type="submission" date="2017-07" db="EMBL/GenBank/DDBJ databases">
        <title>Taro Niue Genome Assembly and Annotation.</title>
        <authorList>
            <person name="Atibalentja N."/>
            <person name="Keating K."/>
            <person name="Fields C.J."/>
        </authorList>
    </citation>
    <scope>NUCLEOTIDE SEQUENCE</scope>
    <source>
        <strain evidence="2">Niue_2</strain>
        <tissue evidence="2">Leaf</tissue>
    </source>
</reference>
<feature type="non-terminal residue" evidence="2">
    <location>
        <position position="68"/>
    </location>
</feature>
<feature type="compositionally biased region" description="Acidic residues" evidence="1">
    <location>
        <begin position="41"/>
        <end position="52"/>
    </location>
</feature>
<sequence>MKAYMKGKKNEKLLTTQQQQQLQDEISGRQIHRDYSLPINVDDDEDDEDDDSDPKFTAAARASRRSYA</sequence>
<protein>
    <submittedName>
        <fullName evidence="2">Uncharacterized protein</fullName>
    </submittedName>
</protein>
<accession>A0A843TXH5</accession>
<organism evidence="2 3">
    <name type="scientific">Colocasia esculenta</name>
    <name type="common">Wild taro</name>
    <name type="synonym">Arum esculentum</name>
    <dbReference type="NCBI Taxonomy" id="4460"/>
    <lineage>
        <taxon>Eukaryota</taxon>
        <taxon>Viridiplantae</taxon>
        <taxon>Streptophyta</taxon>
        <taxon>Embryophyta</taxon>
        <taxon>Tracheophyta</taxon>
        <taxon>Spermatophyta</taxon>
        <taxon>Magnoliopsida</taxon>
        <taxon>Liliopsida</taxon>
        <taxon>Araceae</taxon>
        <taxon>Aroideae</taxon>
        <taxon>Colocasieae</taxon>
        <taxon>Colocasia</taxon>
    </lineage>
</organism>
<evidence type="ECO:0000313" key="2">
    <source>
        <dbReference type="EMBL" id="MQL76158.1"/>
    </source>
</evidence>
<feature type="compositionally biased region" description="Low complexity" evidence="1">
    <location>
        <begin position="13"/>
        <end position="23"/>
    </location>
</feature>
<dbReference type="AlphaFoldDB" id="A0A843TXH5"/>
<keyword evidence="3" id="KW-1185">Reference proteome</keyword>
<proteinExistence type="predicted"/>
<comment type="caution">
    <text evidence="2">The sequence shown here is derived from an EMBL/GenBank/DDBJ whole genome shotgun (WGS) entry which is preliminary data.</text>
</comment>